<dbReference type="GO" id="GO:0004674">
    <property type="term" value="F:protein serine/threonine kinase activity"/>
    <property type="evidence" value="ECO:0007669"/>
    <property type="project" value="UniProtKB-KW"/>
</dbReference>
<dbReference type="Gene3D" id="1.10.510.10">
    <property type="entry name" value="Transferase(Phosphotransferase) domain 1"/>
    <property type="match status" value="1"/>
</dbReference>
<name>A4SB47_OSTLU</name>
<dbReference type="InterPro" id="IPR008271">
    <property type="entry name" value="Ser/Thr_kinase_AS"/>
</dbReference>
<keyword evidence="3" id="KW-0418">Kinase</keyword>
<dbReference type="PROSITE" id="PS00107">
    <property type="entry name" value="PROTEIN_KINASE_ATP"/>
    <property type="match status" value="1"/>
</dbReference>
<sequence>MRVASTSRVPTTPRARAPRRSTRRASPPPPRAFAESDDGGRDFAGDIALADVRRGEKIGAGSFGDVFAGTLRGRTAVVLKEGSAFRGGARFVEAEGRIWRRARGWRGGATFLGVAGANAYLVFEDEGRDTLEGALGGGGLGGVFGGGRDGAAFAEALGCATEAQACKKVSRELLKCVKGLHDKKIIHRDVKPNNVLLTKNGLRLIDLGGAADLKTGQNYDEAETVFDPVYGPPERYLTGKFGGGGGAGEWNKNKPDLFDAFSVGMVILQVSVPAFRKKNGMKGVRGELKTWAYDCEAWRASLPERRQSDFAILDENDGAGWKLVCGLVANRSQRISVSKALSSSFCR</sequence>
<dbReference type="STRING" id="436017.A4SB47"/>
<dbReference type="GO" id="GO:0005524">
    <property type="term" value="F:ATP binding"/>
    <property type="evidence" value="ECO:0007669"/>
    <property type="project" value="UniProtKB-UniRule"/>
</dbReference>
<keyword evidence="6" id="KW-0723">Serine/threonine-protein kinase</keyword>
<evidence type="ECO:0000256" key="6">
    <source>
        <dbReference type="RuleBase" id="RU000304"/>
    </source>
</evidence>
<dbReference type="AlphaFoldDB" id="A4SB47"/>
<evidence type="ECO:0000256" key="5">
    <source>
        <dbReference type="PROSITE-ProRule" id="PRU10141"/>
    </source>
</evidence>
<dbReference type="PANTHER" id="PTHR46699:SF1">
    <property type="entry name" value="SERINE_THREONINE-PROTEIN KINASE STN8, CHLOROPLASTIC"/>
    <property type="match status" value="1"/>
</dbReference>
<dbReference type="SUPFAM" id="SSF56112">
    <property type="entry name" value="Protein kinase-like (PK-like)"/>
    <property type="match status" value="1"/>
</dbReference>
<dbReference type="Pfam" id="PF00069">
    <property type="entry name" value="Pkinase"/>
    <property type="match status" value="1"/>
</dbReference>
<organism evidence="9 10">
    <name type="scientific">Ostreococcus lucimarinus (strain CCE9901)</name>
    <dbReference type="NCBI Taxonomy" id="436017"/>
    <lineage>
        <taxon>Eukaryota</taxon>
        <taxon>Viridiplantae</taxon>
        <taxon>Chlorophyta</taxon>
        <taxon>Mamiellophyceae</taxon>
        <taxon>Mamiellales</taxon>
        <taxon>Bathycoccaceae</taxon>
        <taxon>Ostreococcus</taxon>
    </lineage>
</organism>
<dbReference type="KEGG" id="olu:OSTLU_25869"/>
<dbReference type="PROSITE" id="PS00108">
    <property type="entry name" value="PROTEIN_KINASE_ST"/>
    <property type="match status" value="1"/>
</dbReference>
<keyword evidence="10" id="KW-1185">Reference proteome</keyword>
<dbReference type="PANTHER" id="PTHR46699">
    <property type="entry name" value="SERINE/THREONINE-PROTEIN KINASE STN8, CHLOROPLASTIC-RELATED"/>
    <property type="match status" value="1"/>
</dbReference>
<comment type="similarity">
    <text evidence="6">Belongs to the protein kinase superfamily.</text>
</comment>
<evidence type="ECO:0000256" key="7">
    <source>
        <dbReference type="SAM" id="MobiDB-lite"/>
    </source>
</evidence>
<dbReference type="OrthoDB" id="498465at2759"/>
<dbReference type="InterPro" id="IPR011009">
    <property type="entry name" value="Kinase-like_dom_sf"/>
</dbReference>
<dbReference type="GeneID" id="5006611"/>
<dbReference type="HOGENOM" id="CLU_029162_1_0_1"/>
<dbReference type="PROSITE" id="PS50011">
    <property type="entry name" value="PROTEIN_KINASE_DOM"/>
    <property type="match status" value="1"/>
</dbReference>
<evidence type="ECO:0000313" key="9">
    <source>
        <dbReference type="EMBL" id="ABP01031.1"/>
    </source>
</evidence>
<feature type="region of interest" description="Disordered" evidence="7">
    <location>
        <begin position="1"/>
        <end position="40"/>
    </location>
</feature>
<reference evidence="9 10" key="1">
    <citation type="journal article" date="2007" name="Proc. Natl. Acad. Sci. U.S.A.">
        <title>The tiny eukaryote Ostreococcus provides genomic insights into the paradox of plankton speciation.</title>
        <authorList>
            <person name="Palenik B."/>
            <person name="Grimwood J."/>
            <person name="Aerts A."/>
            <person name="Rouze P."/>
            <person name="Salamov A."/>
            <person name="Putnam N."/>
            <person name="Dupont C."/>
            <person name="Jorgensen R."/>
            <person name="Derelle E."/>
            <person name="Rombauts S."/>
            <person name="Zhou K."/>
            <person name="Otillar R."/>
            <person name="Merchant S.S."/>
            <person name="Podell S."/>
            <person name="Gaasterland T."/>
            <person name="Napoli C."/>
            <person name="Gendler K."/>
            <person name="Manuell A."/>
            <person name="Tai V."/>
            <person name="Vallon O."/>
            <person name="Piganeau G."/>
            <person name="Jancek S."/>
            <person name="Heijde M."/>
            <person name="Jabbari K."/>
            <person name="Bowler C."/>
            <person name="Lohr M."/>
            <person name="Robbens S."/>
            <person name="Werner G."/>
            <person name="Dubchak I."/>
            <person name="Pazour G.J."/>
            <person name="Ren Q."/>
            <person name="Paulsen I."/>
            <person name="Delwiche C."/>
            <person name="Schmutz J."/>
            <person name="Rokhsar D."/>
            <person name="Van de Peer Y."/>
            <person name="Moreau H."/>
            <person name="Grigoriev I.V."/>
        </authorList>
    </citation>
    <scope>NUCLEOTIDE SEQUENCE [LARGE SCALE GENOMIC DNA]</scope>
    <source>
        <strain evidence="9 10">CCE9901</strain>
    </source>
</reference>
<evidence type="ECO:0000259" key="8">
    <source>
        <dbReference type="PROSITE" id="PS50011"/>
    </source>
</evidence>
<keyword evidence="2 5" id="KW-0547">Nucleotide-binding</keyword>
<evidence type="ECO:0000256" key="1">
    <source>
        <dbReference type="ARBA" id="ARBA00022679"/>
    </source>
</evidence>
<proteinExistence type="inferred from homology"/>
<evidence type="ECO:0000256" key="4">
    <source>
        <dbReference type="ARBA" id="ARBA00022840"/>
    </source>
</evidence>
<dbReference type="SMART" id="SM00220">
    <property type="entry name" value="S_TKc"/>
    <property type="match status" value="1"/>
</dbReference>
<dbReference type="InterPro" id="IPR017441">
    <property type="entry name" value="Protein_kinase_ATP_BS"/>
</dbReference>
<keyword evidence="4 5" id="KW-0067">ATP-binding</keyword>
<dbReference type="Gramene" id="ABP01031">
    <property type="protein sequence ID" value="ABP01031"/>
    <property type="gene ID" value="OSTLU_25869"/>
</dbReference>
<feature type="compositionally biased region" description="Low complexity" evidence="7">
    <location>
        <begin position="1"/>
        <end position="15"/>
    </location>
</feature>
<accession>A4SB47</accession>
<feature type="domain" description="Protein kinase" evidence="8">
    <location>
        <begin position="52"/>
        <end position="346"/>
    </location>
</feature>
<evidence type="ECO:0000256" key="2">
    <source>
        <dbReference type="ARBA" id="ARBA00022741"/>
    </source>
</evidence>
<evidence type="ECO:0000313" key="10">
    <source>
        <dbReference type="Proteomes" id="UP000001568"/>
    </source>
</evidence>
<evidence type="ECO:0000256" key="3">
    <source>
        <dbReference type="ARBA" id="ARBA00022777"/>
    </source>
</evidence>
<dbReference type="RefSeq" id="XP_001422714.1">
    <property type="nucleotide sequence ID" value="XM_001422677.1"/>
</dbReference>
<gene>
    <name evidence="9" type="ORF">OSTLU_25869</name>
</gene>
<dbReference type="InterPro" id="IPR000719">
    <property type="entry name" value="Prot_kinase_dom"/>
</dbReference>
<dbReference type="eggNOG" id="KOG0594">
    <property type="taxonomic scope" value="Eukaryota"/>
</dbReference>
<feature type="binding site" evidence="5">
    <location>
        <position position="80"/>
    </location>
    <ligand>
        <name>ATP</name>
        <dbReference type="ChEBI" id="CHEBI:30616"/>
    </ligand>
</feature>
<dbReference type="OMA" id="CEAWRAS"/>
<dbReference type="EMBL" id="CP000600">
    <property type="protein sequence ID" value="ABP01031.1"/>
    <property type="molecule type" value="Genomic_DNA"/>
</dbReference>
<keyword evidence="1" id="KW-0808">Transferase</keyword>
<dbReference type="Proteomes" id="UP000001568">
    <property type="component" value="Chromosome 20"/>
</dbReference>
<protein>
    <recommendedName>
        <fullName evidence="8">Protein kinase domain-containing protein</fullName>
    </recommendedName>
</protein>